<evidence type="ECO:0000256" key="2">
    <source>
        <dbReference type="ARBA" id="ARBA00022737"/>
    </source>
</evidence>
<proteinExistence type="predicted"/>
<dbReference type="SMART" id="SM00192">
    <property type="entry name" value="LDLa"/>
    <property type="match status" value="2"/>
</dbReference>
<dbReference type="PROSITE" id="PS50068">
    <property type="entry name" value="LDLRA_2"/>
    <property type="match status" value="2"/>
</dbReference>
<dbReference type="SMART" id="SM00137">
    <property type="entry name" value="MAM"/>
    <property type="match status" value="1"/>
</dbReference>
<keyword evidence="1 6" id="KW-0732">Signal</keyword>
<feature type="disulfide bond" evidence="5">
    <location>
        <begin position="466"/>
        <end position="481"/>
    </location>
</feature>
<dbReference type="InterPro" id="IPR036055">
    <property type="entry name" value="LDL_receptor-like_sf"/>
</dbReference>
<feature type="disulfide bond" evidence="5">
    <location>
        <begin position="454"/>
        <end position="472"/>
    </location>
</feature>
<dbReference type="PRINTS" id="PR00261">
    <property type="entry name" value="LDLRECEPTOR"/>
</dbReference>
<dbReference type="SUPFAM" id="SSF49854">
    <property type="entry name" value="Spermadhesin, CUB domain"/>
    <property type="match status" value="2"/>
</dbReference>
<dbReference type="InterPro" id="IPR035914">
    <property type="entry name" value="Sperma_CUB_dom_sf"/>
</dbReference>
<evidence type="ECO:0000313" key="10">
    <source>
        <dbReference type="Proteomes" id="UP000261380"/>
    </source>
</evidence>
<keyword evidence="2" id="KW-0677">Repeat</keyword>
<dbReference type="Pfam" id="PF00431">
    <property type="entry name" value="CUB"/>
    <property type="match status" value="2"/>
</dbReference>
<dbReference type="CDD" id="cd00041">
    <property type="entry name" value="CUB"/>
    <property type="match status" value="1"/>
</dbReference>
<dbReference type="InterPro" id="IPR002172">
    <property type="entry name" value="LDrepeatLR_classA_rpt"/>
</dbReference>
<dbReference type="Pfam" id="PF00629">
    <property type="entry name" value="MAM"/>
    <property type="match status" value="2"/>
</dbReference>
<dbReference type="Gene3D" id="2.60.120.200">
    <property type="match status" value="1"/>
</dbReference>
<dbReference type="PROSITE" id="PS01180">
    <property type="entry name" value="CUB"/>
    <property type="match status" value="1"/>
</dbReference>
<dbReference type="Gene3D" id="2.60.120.290">
    <property type="entry name" value="Spermadhesin, CUB domain"/>
    <property type="match status" value="2"/>
</dbReference>
<organism evidence="9 10">
    <name type="scientific">Xiphophorus couchianus</name>
    <name type="common">Monterrey platyfish</name>
    <dbReference type="NCBI Taxonomy" id="32473"/>
    <lineage>
        <taxon>Eukaryota</taxon>
        <taxon>Metazoa</taxon>
        <taxon>Chordata</taxon>
        <taxon>Craniata</taxon>
        <taxon>Vertebrata</taxon>
        <taxon>Euteleostomi</taxon>
        <taxon>Actinopterygii</taxon>
        <taxon>Neopterygii</taxon>
        <taxon>Teleostei</taxon>
        <taxon>Neoteleostei</taxon>
        <taxon>Acanthomorphata</taxon>
        <taxon>Ovalentaria</taxon>
        <taxon>Atherinomorphae</taxon>
        <taxon>Cyprinodontiformes</taxon>
        <taxon>Poeciliidae</taxon>
        <taxon>Poeciliinae</taxon>
        <taxon>Xiphophorus</taxon>
    </lineage>
</organism>
<reference evidence="9" key="1">
    <citation type="submission" date="2025-08" db="UniProtKB">
        <authorList>
            <consortium name="Ensembl"/>
        </authorList>
    </citation>
    <scope>IDENTIFICATION</scope>
</reference>
<dbReference type="AlphaFoldDB" id="A0A3B5MKK8"/>
<dbReference type="InterPro" id="IPR023415">
    <property type="entry name" value="LDLR_class-A_CS"/>
</dbReference>
<dbReference type="Proteomes" id="UP000261380">
    <property type="component" value="Unplaced"/>
</dbReference>
<feature type="chain" id="PRO_5017377328" evidence="6">
    <location>
        <begin position="20"/>
        <end position="483"/>
    </location>
</feature>
<dbReference type="STRING" id="32473.ENSXCOP00000024125"/>
<keyword evidence="10" id="KW-1185">Reference proteome</keyword>
<keyword evidence="4" id="KW-0325">Glycoprotein</keyword>
<dbReference type="Gene3D" id="4.10.400.10">
    <property type="entry name" value="Low-density Lipoprotein Receptor"/>
    <property type="match status" value="2"/>
</dbReference>
<comment type="caution">
    <text evidence="5">Lacks conserved residue(s) required for the propagation of feature annotation.</text>
</comment>
<reference evidence="9" key="2">
    <citation type="submission" date="2025-09" db="UniProtKB">
        <authorList>
            <consortium name="Ensembl"/>
        </authorList>
    </citation>
    <scope>IDENTIFICATION</scope>
</reference>
<dbReference type="InterPro" id="IPR013320">
    <property type="entry name" value="ConA-like_dom_sf"/>
</dbReference>
<accession>A0A3B5MKK8</accession>
<dbReference type="GeneTree" id="ENSGT00940000164655"/>
<dbReference type="InterPro" id="IPR000859">
    <property type="entry name" value="CUB_dom"/>
</dbReference>
<dbReference type="Ensembl" id="ENSXCOT00000024412.1">
    <property type="protein sequence ID" value="ENSXCOP00000024125.1"/>
    <property type="gene ID" value="ENSXCOG00000018006.1"/>
</dbReference>
<evidence type="ECO:0000256" key="6">
    <source>
        <dbReference type="SAM" id="SignalP"/>
    </source>
</evidence>
<evidence type="ECO:0000259" key="8">
    <source>
        <dbReference type="PROSITE" id="PS50060"/>
    </source>
</evidence>
<feature type="domain" description="MAM" evidence="8">
    <location>
        <begin position="167"/>
        <end position="306"/>
    </location>
</feature>
<evidence type="ECO:0000256" key="3">
    <source>
        <dbReference type="ARBA" id="ARBA00023157"/>
    </source>
</evidence>
<protein>
    <submittedName>
        <fullName evidence="9">Uncharacterized protein</fullName>
    </submittedName>
</protein>
<evidence type="ECO:0000256" key="1">
    <source>
        <dbReference type="ARBA" id="ARBA00022729"/>
    </source>
</evidence>
<name>A0A3B5MKK8_9TELE</name>
<dbReference type="SMART" id="SM00042">
    <property type="entry name" value="CUB"/>
    <property type="match status" value="1"/>
</dbReference>
<feature type="signal peptide" evidence="6">
    <location>
        <begin position="1"/>
        <end position="19"/>
    </location>
</feature>
<evidence type="ECO:0000256" key="4">
    <source>
        <dbReference type="ARBA" id="ARBA00023180"/>
    </source>
</evidence>
<dbReference type="FunFam" id="2.60.120.290:FF:000013">
    <property type="entry name" value="Membrane frizzled-related protein"/>
    <property type="match status" value="1"/>
</dbReference>
<dbReference type="Pfam" id="PF00057">
    <property type="entry name" value="Ldl_recept_a"/>
    <property type="match status" value="2"/>
</dbReference>
<dbReference type="PANTHER" id="PTHR24251:SF37">
    <property type="entry name" value="CUB DOMAIN-CONTAINING PROTEIN"/>
    <property type="match status" value="1"/>
</dbReference>
<evidence type="ECO:0000256" key="5">
    <source>
        <dbReference type="PROSITE-ProRule" id="PRU00124"/>
    </source>
</evidence>
<dbReference type="PROSITE" id="PS01209">
    <property type="entry name" value="LDLRA_1"/>
    <property type="match status" value="1"/>
</dbReference>
<keyword evidence="3 5" id="KW-1015">Disulfide bond</keyword>
<dbReference type="CDD" id="cd06263">
    <property type="entry name" value="MAM"/>
    <property type="match status" value="1"/>
</dbReference>
<evidence type="ECO:0000259" key="7">
    <source>
        <dbReference type="PROSITE" id="PS01180"/>
    </source>
</evidence>
<dbReference type="CDD" id="cd00112">
    <property type="entry name" value="LDLa"/>
    <property type="match status" value="2"/>
</dbReference>
<dbReference type="GO" id="GO:0016020">
    <property type="term" value="C:membrane"/>
    <property type="evidence" value="ECO:0007669"/>
    <property type="project" value="InterPro"/>
</dbReference>
<feature type="disulfide bond" evidence="5">
    <location>
        <begin position="447"/>
        <end position="459"/>
    </location>
</feature>
<dbReference type="InterPro" id="IPR000998">
    <property type="entry name" value="MAM_dom"/>
</dbReference>
<dbReference type="PANTHER" id="PTHR24251">
    <property type="entry name" value="OVOCHYMASE-RELATED"/>
    <property type="match status" value="1"/>
</dbReference>
<evidence type="ECO:0000313" key="9">
    <source>
        <dbReference type="Ensembl" id="ENSXCOP00000024125.1"/>
    </source>
</evidence>
<dbReference type="FunFam" id="4.10.400.10:FF:000034">
    <property type="entry name" value="Low-density lipoprotein receptor-related protein 2"/>
    <property type="match status" value="1"/>
</dbReference>
<dbReference type="PROSITE" id="PS50060">
    <property type="entry name" value="MAM_2"/>
    <property type="match status" value="1"/>
</dbReference>
<dbReference type="SUPFAM" id="SSF49899">
    <property type="entry name" value="Concanavalin A-like lectins/glucanases"/>
    <property type="match status" value="1"/>
</dbReference>
<feature type="domain" description="CUB" evidence="7">
    <location>
        <begin position="327"/>
        <end position="438"/>
    </location>
</feature>
<sequence>MVLSLMGLCFAVTCPPGQTACSDGSGCFLSDWFCDGVPHCLDSSDESSFSCATPCDGQFVLEGPSGSFRSSQSDAYNSNVFCRWIIRVSRGLSAQVTFQQFETEANIDVLRLYEGVGPNKVLAGQNSLVLEDPECLAVTGLGQNPILQSEQGWVRTGCFLVPDPEKLSCSFEDGMCFWRQQQDDEGDWIRISGATFPSSTGPNFDHTLGNSSGEWTGSVEWTLRSEPPSDSTSSAHLPELLVNNKHVKIFVLFQKDGNYGDTWNYGQVTLNLTSDAMVEFEAWKQGGRYNDIALDDITLTPEPCGPAPPEPTNVPPPTTVAPIPADCGGPFDLWESNSTFSSPNYPRSYGDMANCMWTLHAPAGQNIQLHFLDFDVEATYDMLEVRDGAGSNSTLLAVLTGSTGPAHDLFSTSNQMTVRFFTDSSGAGRGFSANFTCGVALGSPAPCAAAQFQCQTGACIHGNSQCDGTLDCPDGSDEANCGM</sequence>
<dbReference type="SUPFAM" id="SSF57424">
    <property type="entry name" value="LDL receptor-like module"/>
    <property type="match status" value="2"/>
</dbReference>